<evidence type="ECO:0000313" key="2">
    <source>
        <dbReference type="EMBL" id="TEB04026.1"/>
    </source>
</evidence>
<keyword evidence="3" id="KW-1185">Reference proteome</keyword>
<keyword evidence="1" id="KW-0732">Signal</keyword>
<organism evidence="2 3">
    <name type="scientific">Coprinellus micaceus</name>
    <name type="common">Glistening ink-cap mushroom</name>
    <name type="synonym">Coprinus micaceus</name>
    <dbReference type="NCBI Taxonomy" id="71717"/>
    <lineage>
        <taxon>Eukaryota</taxon>
        <taxon>Fungi</taxon>
        <taxon>Dikarya</taxon>
        <taxon>Basidiomycota</taxon>
        <taxon>Agaricomycotina</taxon>
        <taxon>Agaricomycetes</taxon>
        <taxon>Agaricomycetidae</taxon>
        <taxon>Agaricales</taxon>
        <taxon>Agaricineae</taxon>
        <taxon>Psathyrellaceae</taxon>
        <taxon>Coprinellus</taxon>
    </lineage>
</organism>
<comment type="caution">
    <text evidence="2">The sequence shown here is derived from an EMBL/GenBank/DDBJ whole genome shotgun (WGS) entry which is preliminary data.</text>
</comment>
<evidence type="ECO:0000256" key="1">
    <source>
        <dbReference type="SAM" id="SignalP"/>
    </source>
</evidence>
<sequence>MVNLRTGVILTSFVSLCLVTTPVLAQTMGGGEATDGQCEVLQDSSQPAPVGTLSLTINACVSCVEGAGIDTSTVEQYDTIKGMSSWDQRFAGATRTNVTTTTTVSADTAPASTVSAPPPGRSNGAVALTGALVLGFAF</sequence>
<proteinExistence type="predicted"/>
<dbReference type="EMBL" id="QPFP01000662">
    <property type="protein sequence ID" value="TEB04026.1"/>
    <property type="molecule type" value="Genomic_DNA"/>
</dbReference>
<accession>A0A4Y7R5K2</accession>
<feature type="chain" id="PRO_5021277199" evidence="1">
    <location>
        <begin position="26"/>
        <end position="138"/>
    </location>
</feature>
<gene>
    <name evidence="2" type="ORF">FA13DRAFT_1750753</name>
</gene>
<protein>
    <submittedName>
        <fullName evidence="2">Uncharacterized protein</fullName>
    </submittedName>
</protein>
<feature type="signal peptide" evidence="1">
    <location>
        <begin position="1"/>
        <end position="25"/>
    </location>
</feature>
<dbReference type="AlphaFoldDB" id="A0A4Y7R5K2"/>
<evidence type="ECO:0000313" key="3">
    <source>
        <dbReference type="Proteomes" id="UP000298030"/>
    </source>
</evidence>
<dbReference type="Proteomes" id="UP000298030">
    <property type="component" value="Unassembled WGS sequence"/>
</dbReference>
<name>A0A4Y7R5K2_COPMI</name>
<reference evidence="2 3" key="1">
    <citation type="journal article" date="2019" name="Nat. Ecol. Evol.">
        <title>Megaphylogeny resolves global patterns of mushroom evolution.</title>
        <authorList>
            <person name="Varga T."/>
            <person name="Krizsan K."/>
            <person name="Foldi C."/>
            <person name="Dima B."/>
            <person name="Sanchez-Garcia M."/>
            <person name="Sanchez-Ramirez S."/>
            <person name="Szollosi G.J."/>
            <person name="Szarkandi J.G."/>
            <person name="Papp V."/>
            <person name="Albert L."/>
            <person name="Andreopoulos W."/>
            <person name="Angelini C."/>
            <person name="Antonin V."/>
            <person name="Barry K.W."/>
            <person name="Bougher N.L."/>
            <person name="Buchanan P."/>
            <person name="Buyck B."/>
            <person name="Bense V."/>
            <person name="Catcheside P."/>
            <person name="Chovatia M."/>
            <person name="Cooper J."/>
            <person name="Damon W."/>
            <person name="Desjardin D."/>
            <person name="Finy P."/>
            <person name="Geml J."/>
            <person name="Haridas S."/>
            <person name="Hughes K."/>
            <person name="Justo A."/>
            <person name="Karasinski D."/>
            <person name="Kautmanova I."/>
            <person name="Kiss B."/>
            <person name="Kocsube S."/>
            <person name="Kotiranta H."/>
            <person name="LaButti K.M."/>
            <person name="Lechner B.E."/>
            <person name="Liimatainen K."/>
            <person name="Lipzen A."/>
            <person name="Lukacs Z."/>
            <person name="Mihaltcheva S."/>
            <person name="Morgado L.N."/>
            <person name="Niskanen T."/>
            <person name="Noordeloos M.E."/>
            <person name="Ohm R.A."/>
            <person name="Ortiz-Santana B."/>
            <person name="Ovrebo C."/>
            <person name="Racz N."/>
            <person name="Riley R."/>
            <person name="Savchenko A."/>
            <person name="Shiryaev A."/>
            <person name="Soop K."/>
            <person name="Spirin V."/>
            <person name="Szebenyi C."/>
            <person name="Tomsovsky M."/>
            <person name="Tulloss R.E."/>
            <person name="Uehling J."/>
            <person name="Grigoriev I.V."/>
            <person name="Vagvolgyi C."/>
            <person name="Papp T."/>
            <person name="Martin F.M."/>
            <person name="Miettinen O."/>
            <person name="Hibbett D.S."/>
            <person name="Nagy L.G."/>
        </authorList>
    </citation>
    <scope>NUCLEOTIDE SEQUENCE [LARGE SCALE GENOMIC DNA]</scope>
    <source>
        <strain evidence="2 3">FP101781</strain>
    </source>
</reference>